<evidence type="ECO:0000313" key="1">
    <source>
        <dbReference type="EMBL" id="KHJ69996.1"/>
    </source>
</evidence>
<dbReference type="InterPro" id="IPR046239">
    <property type="entry name" value="DUF6272"/>
</dbReference>
<gene>
    <name evidence="1" type="ORF">QU24_00325</name>
</gene>
<dbReference type="Proteomes" id="UP000030853">
    <property type="component" value="Unassembled WGS sequence"/>
</dbReference>
<proteinExistence type="predicted"/>
<organism evidence="1 2">
    <name type="scientific">Pantoea rodasii</name>
    <dbReference type="NCBI Taxonomy" id="1076549"/>
    <lineage>
        <taxon>Bacteria</taxon>
        <taxon>Pseudomonadati</taxon>
        <taxon>Pseudomonadota</taxon>
        <taxon>Gammaproteobacteria</taxon>
        <taxon>Enterobacterales</taxon>
        <taxon>Erwiniaceae</taxon>
        <taxon>Pantoea</taxon>
    </lineage>
</organism>
<name>A0A0B1REC0_9GAMM</name>
<dbReference type="AlphaFoldDB" id="A0A0B1REC0"/>
<protein>
    <submittedName>
        <fullName evidence="1">Uncharacterized protein</fullName>
    </submittedName>
</protein>
<sequence>MTSPGLASVINEHRMNSGSTLSNVPPKSVALHYTGFFSPQNITAMGEVIKVFLENQQAPVKVRRRLFSSFVEIVQNILRYSQDSRSMSYAEQDFRFGTVTLHVEGDNYVLESSNQVDEVACEQLRYWLDLLRTMSNEEIKQAYRVGLRAESPATSKGANIGLLTLARDVSEPLEYELRPLESSGYATFWLKATIHQD</sequence>
<dbReference type="Pfam" id="PF19788">
    <property type="entry name" value="DUF6272"/>
    <property type="match status" value="1"/>
</dbReference>
<dbReference type="EMBL" id="JTJJ01000004">
    <property type="protein sequence ID" value="KHJ69996.1"/>
    <property type="molecule type" value="Genomic_DNA"/>
</dbReference>
<accession>A0A0B1REC0</accession>
<comment type="caution">
    <text evidence="1">The sequence shown here is derived from an EMBL/GenBank/DDBJ whole genome shotgun (WGS) entry which is preliminary data.</text>
</comment>
<reference evidence="1 2" key="1">
    <citation type="submission" date="2014-11" db="EMBL/GenBank/DDBJ databases">
        <title>Genome sequencing of Pantoea rodasii ND03.</title>
        <authorList>
            <person name="Muhamad Yunos N.Y."/>
            <person name="Chan K.-G."/>
        </authorList>
    </citation>
    <scope>NUCLEOTIDE SEQUENCE [LARGE SCALE GENOMIC DNA]</scope>
    <source>
        <strain evidence="1 2">ND03</strain>
    </source>
</reference>
<dbReference type="NCBIfam" id="NF038262">
    <property type="entry name" value="SiaB_fam_kinase"/>
    <property type="match status" value="1"/>
</dbReference>
<evidence type="ECO:0000313" key="2">
    <source>
        <dbReference type="Proteomes" id="UP000030853"/>
    </source>
</evidence>